<name>A0A9Q1BLU3_HOLLE</name>
<dbReference type="Proteomes" id="UP001152320">
    <property type="component" value="Chromosome 14"/>
</dbReference>
<dbReference type="AlphaFoldDB" id="A0A9Q1BLU3"/>
<protein>
    <submittedName>
        <fullName evidence="3">Uncharacterized protein</fullName>
    </submittedName>
</protein>
<proteinExistence type="predicted"/>
<evidence type="ECO:0000313" key="4">
    <source>
        <dbReference type="Proteomes" id="UP001152320"/>
    </source>
</evidence>
<evidence type="ECO:0000256" key="2">
    <source>
        <dbReference type="SAM" id="Phobius"/>
    </source>
</evidence>
<keyword evidence="2" id="KW-0472">Membrane</keyword>
<feature type="compositionally biased region" description="Basic residues" evidence="1">
    <location>
        <begin position="1"/>
        <end position="14"/>
    </location>
</feature>
<keyword evidence="2" id="KW-1133">Transmembrane helix</keyword>
<organism evidence="3 4">
    <name type="scientific">Holothuria leucospilota</name>
    <name type="common">Black long sea cucumber</name>
    <name type="synonym">Mertensiothuria leucospilota</name>
    <dbReference type="NCBI Taxonomy" id="206669"/>
    <lineage>
        <taxon>Eukaryota</taxon>
        <taxon>Metazoa</taxon>
        <taxon>Echinodermata</taxon>
        <taxon>Eleutherozoa</taxon>
        <taxon>Echinozoa</taxon>
        <taxon>Holothuroidea</taxon>
        <taxon>Aspidochirotacea</taxon>
        <taxon>Aspidochirotida</taxon>
        <taxon>Holothuriidae</taxon>
        <taxon>Holothuria</taxon>
    </lineage>
</organism>
<gene>
    <name evidence="3" type="ORF">HOLleu_28244</name>
</gene>
<comment type="caution">
    <text evidence="3">The sequence shown here is derived from an EMBL/GenBank/DDBJ whole genome shotgun (WGS) entry which is preliminary data.</text>
</comment>
<keyword evidence="4" id="KW-1185">Reference proteome</keyword>
<evidence type="ECO:0000256" key="1">
    <source>
        <dbReference type="SAM" id="MobiDB-lite"/>
    </source>
</evidence>
<evidence type="ECO:0000313" key="3">
    <source>
        <dbReference type="EMBL" id="KAJ8028973.1"/>
    </source>
</evidence>
<keyword evidence="2" id="KW-0812">Transmembrane</keyword>
<sequence length="96" mass="10838">MRRLSRAGKVRAYQRKSQDHRPPAVQDGFVAGLEDNYPHRQAFQWLVGSCEFIGVLTMPKCYGLAFQNENLILYVIALVFWCVCVWGGGDLCSRAG</sequence>
<feature type="transmembrane region" description="Helical" evidence="2">
    <location>
        <begin position="71"/>
        <end position="89"/>
    </location>
</feature>
<accession>A0A9Q1BLU3</accession>
<reference evidence="3" key="1">
    <citation type="submission" date="2021-10" db="EMBL/GenBank/DDBJ databases">
        <title>Tropical sea cucumber genome reveals ecological adaptation and Cuvierian tubules defense mechanism.</title>
        <authorList>
            <person name="Chen T."/>
        </authorList>
    </citation>
    <scope>NUCLEOTIDE SEQUENCE</scope>
    <source>
        <strain evidence="3">Nanhai2018</strain>
        <tissue evidence="3">Muscle</tissue>
    </source>
</reference>
<dbReference type="EMBL" id="JAIZAY010000014">
    <property type="protein sequence ID" value="KAJ8028973.1"/>
    <property type="molecule type" value="Genomic_DNA"/>
</dbReference>
<feature type="region of interest" description="Disordered" evidence="1">
    <location>
        <begin position="1"/>
        <end position="25"/>
    </location>
</feature>